<dbReference type="PANTHER" id="PTHR11731:SF21">
    <property type="entry name" value="INACTIVE DIPEPTIDYL PEPTIDASE 10"/>
    <property type="match status" value="1"/>
</dbReference>
<dbReference type="GO" id="GO:0015459">
    <property type="term" value="F:potassium channel regulator activity"/>
    <property type="evidence" value="ECO:0007669"/>
    <property type="project" value="TreeGrafter"/>
</dbReference>
<dbReference type="Pfam" id="PF00930">
    <property type="entry name" value="DPPIV_N"/>
    <property type="match status" value="1"/>
</dbReference>
<accession>A0A060WWR3</accession>
<gene>
    <name evidence="3" type="ORF">GSONMT00056282001</name>
</gene>
<evidence type="ECO:0000256" key="1">
    <source>
        <dbReference type="SAM" id="MobiDB-lite"/>
    </source>
</evidence>
<evidence type="ECO:0000259" key="2">
    <source>
        <dbReference type="Pfam" id="PF00930"/>
    </source>
</evidence>
<dbReference type="GO" id="GO:0006508">
    <property type="term" value="P:proteolysis"/>
    <property type="evidence" value="ECO:0007669"/>
    <property type="project" value="InterPro"/>
</dbReference>
<dbReference type="GO" id="GO:1901379">
    <property type="term" value="P:regulation of potassium ion transmembrane transport"/>
    <property type="evidence" value="ECO:0007669"/>
    <property type="project" value="TreeGrafter"/>
</dbReference>
<protein>
    <recommendedName>
        <fullName evidence="2">Dipeptidylpeptidase IV N-terminal domain-containing protein</fullName>
    </recommendedName>
</protein>
<name>A0A060WWR3_ONCMY</name>
<dbReference type="SUPFAM" id="SSF82171">
    <property type="entry name" value="DPP6 N-terminal domain-like"/>
    <property type="match status" value="1"/>
</dbReference>
<dbReference type="PaxDb" id="8022-A0A060WWR3"/>
<dbReference type="EMBL" id="FR904672">
    <property type="protein sequence ID" value="CDQ69514.1"/>
    <property type="molecule type" value="Genomic_DNA"/>
</dbReference>
<organism evidence="3 4">
    <name type="scientific">Oncorhynchus mykiss</name>
    <name type="common">Rainbow trout</name>
    <name type="synonym">Salmo gairdneri</name>
    <dbReference type="NCBI Taxonomy" id="8022"/>
    <lineage>
        <taxon>Eukaryota</taxon>
        <taxon>Metazoa</taxon>
        <taxon>Chordata</taxon>
        <taxon>Craniata</taxon>
        <taxon>Vertebrata</taxon>
        <taxon>Euteleostomi</taxon>
        <taxon>Actinopterygii</taxon>
        <taxon>Neopterygii</taxon>
        <taxon>Teleostei</taxon>
        <taxon>Protacanthopterygii</taxon>
        <taxon>Salmoniformes</taxon>
        <taxon>Salmonidae</taxon>
        <taxon>Salmoninae</taxon>
        <taxon>Oncorhynchus</taxon>
    </lineage>
</organism>
<feature type="domain" description="Dipeptidylpeptidase IV N-terminal" evidence="2">
    <location>
        <begin position="24"/>
        <end position="166"/>
    </location>
</feature>
<dbReference type="GO" id="GO:0008076">
    <property type="term" value="C:voltage-gated potassium channel complex"/>
    <property type="evidence" value="ECO:0007669"/>
    <property type="project" value="TreeGrafter"/>
</dbReference>
<dbReference type="AlphaFoldDB" id="A0A060WWR3"/>
<reference evidence="3" key="2">
    <citation type="submission" date="2014-03" db="EMBL/GenBank/DDBJ databases">
        <authorList>
            <person name="Genoscope - CEA"/>
        </authorList>
    </citation>
    <scope>NUCLEOTIDE SEQUENCE</scope>
</reference>
<evidence type="ECO:0000313" key="4">
    <source>
        <dbReference type="Proteomes" id="UP000193380"/>
    </source>
</evidence>
<dbReference type="InterPro" id="IPR002469">
    <property type="entry name" value="Peptidase_S9B_N"/>
</dbReference>
<dbReference type="STRING" id="8022.A0A060WWR3"/>
<evidence type="ECO:0000313" key="3">
    <source>
        <dbReference type="EMBL" id="CDQ69514.1"/>
    </source>
</evidence>
<dbReference type="InterPro" id="IPR050278">
    <property type="entry name" value="Serine_Prot_S9B/DPPIV"/>
</dbReference>
<dbReference type="PANTHER" id="PTHR11731">
    <property type="entry name" value="PROTEASE FAMILY S9B,C DIPEPTIDYL-PEPTIDASE IV-RELATED"/>
    <property type="match status" value="1"/>
</dbReference>
<dbReference type="Proteomes" id="UP000193380">
    <property type="component" value="Unassembled WGS sequence"/>
</dbReference>
<reference evidence="3" key="1">
    <citation type="journal article" date="2014" name="Nat. Commun.">
        <title>The rainbow trout genome provides novel insights into evolution after whole-genome duplication in vertebrates.</title>
        <authorList>
            <person name="Berthelot C."/>
            <person name="Brunet F."/>
            <person name="Chalopin D."/>
            <person name="Juanchich A."/>
            <person name="Bernard M."/>
            <person name="Noel B."/>
            <person name="Bento P."/>
            <person name="Da Silva C."/>
            <person name="Labadie K."/>
            <person name="Alberti A."/>
            <person name="Aury J.M."/>
            <person name="Louis A."/>
            <person name="Dehais P."/>
            <person name="Bardou P."/>
            <person name="Montfort J."/>
            <person name="Klopp C."/>
            <person name="Cabau C."/>
            <person name="Gaspin C."/>
            <person name="Thorgaard G.H."/>
            <person name="Boussaha M."/>
            <person name="Quillet E."/>
            <person name="Guyomard R."/>
            <person name="Galiana D."/>
            <person name="Bobe J."/>
            <person name="Volff J.N."/>
            <person name="Genet C."/>
            <person name="Wincker P."/>
            <person name="Jaillon O."/>
            <person name="Roest Crollius H."/>
            <person name="Guiguen Y."/>
        </authorList>
    </citation>
    <scope>NUCLEOTIDE SEQUENCE [LARGE SCALE GENOMIC DNA]</scope>
</reference>
<sequence length="197" mass="22446">MCKTFIIENKYCFINLSSTPHFSDYVLVYRYSFLASYLIYNLHTRYGEKSSKLGIASQILYLSVGSFPPQSVYVFENNIYYQTDVKSSSWRLTSSGQEGVVFNGIADWLYEEEVLHSQVAHWWSPDGSRLAYLNLNDTLVPNMLLPRFTGALYPRGQLYPYPKVTVRPTVPLPQGKSQANCTLTPGKSQANCKLTPR</sequence>
<dbReference type="Gene3D" id="2.140.10.30">
    <property type="entry name" value="Dipeptidylpeptidase IV, N-terminal domain"/>
    <property type="match status" value="1"/>
</dbReference>
<feature type="region of interest" description="Disordered" evidence="1">
    <location>
        <begin position="175"/>
        <end position="197"/>
    </location>
</feature>
<proteinExistence type="predicted"/>